<evidence type="ECO:0000259" key="1">
    <source>
        <dbReference type="PROSITE" id="PS50097"/>
    </source>
</evidence>
<dbReference type="Proteomes" id="UP000823399">
    <property type="component" value="Unassembled WGS sequence"/>
</dbReference>
<dbReference type="EMBL" id="JABBWM010000045">
    <property type="protein sequence ID" value="KAG2103118.1"/>
    <property type="molecule type" value="Genomic_DNA"/>
</dbReference>
<reference evidence="2" key="1">
    <citation type="journal article" date="2020" name="New Phytol.">
        <title>Comparative genomics reveals dynamic genome evolution in host specialist ectomycorrhizal fungi.</title>
        <authorList>
            <person name="Lofgren L.A."/>
            <person name="Nguyen N.H."/>
            <person name="Vilgalys R."/>
            <person name="Ruytinx J."/>
            <person name="Liao H.L."/>
            <person name="Branco S."/>
            <person name="Kuo A."/>
            <person name="LaButti K."/>
            <person name="Lipzen A."/>
            <person name="Andreopoulos W."/>
            <person name="Pangilinan J."/>
            <person name="Riley R."/>
            <person name="Hundley H."/>
            <person name="Na H."/>
            <person name="Barry K."/>
            <person name="Grigoriev I.V."/>
            <person name="Stajich J.E."/>
            <person name="Kennedy P.G."/>
        </authorList>
    </citation>
    <scope>NUCLEOTIDE SEQUENCE</scope>
    <source>
        <strain evidence="2">FC423</strain>
    </source>
</reference>
<dbReference type="SUPFAM" id="SSF54695">
    <property type="entry name" value="POZ domain"/>
    <property type="match status" value="1"/>
</dbReference>
<keyword evidence="3" id="KW-1185">Reference proteome</keyword>
<evidence type="ECO:0000313" key="3">
    <source>
        <dbReference type="Proteomes" id="UP000823399"/>
    </source>
</evidence>
<dbReference type="CDD" id="cd18186">
    <property type="entry name" value="BTB_POZ_ZBTB_KLHL-like"/>
    <property type="match status" value="1"/>
</dbReference>
<dbReference type="RefSeq" id="XP_041290422.1">
    <property type="nucleotide sequence ID" value="XM_041439878.1"/>
</dbReference>
<feature type="domain" description="BTB" evidence="1">
    <location>
        <begin position="16"/>
        <end position="92"/>
    </location>
</feature>
<evidence type="ECO:0000313" key="2">
    <source>
        <dbReference type="EMBL" id="KAG2103118.1"/>
    </source>
</evidence>
<dbReference type="InterPro" id="IPR011333">
    <property type="entry name" value="SKP1/BTB/POZ_sf"/>
</dbReference>
<protein>
    <recommendedName>
        <fullName evidence="1">BTB domain-containing protein</fullName>
    </recommendedName>
</protein>
<name>A0A9P7F3B6_9AGAM</name>
<dbReference type="AlphaFoldDB" id="A0A9P7F3B6"/>
<dbReference type="SMART" id="SM00225">
    <property type="entry name" value="BTB"/>
    <property type="match status" value="1"/>
</dbReference>
<organism evidence="2 3">
    <name type="scientific">Suillus discolor</name>
    <dbReference type="NCBI Taxonomy" id="1912936"/>
    <lineage>
        <taxon>Eukaryota</taxon>
        <taxon>Fungi</taxon>
        <taxon>Dikarya</taxon>
        <taxon>Basidiomycota</taxon>
        <taxon>Agaricomycotina</taxon>
        <taxon>Agaricomycetes</taxon>
        <taxon>Agaricomycetidae</taxon>
        <taxon>Boletales</taxon>
        <taxon>Suillineae</taxon>
        <taxon>Suillaceae</taxon>
        <taxon>Suillus</taxon>
    </lineage>
</organism>
<proteinExistence type="predicted"/>
<dbReference type="PROSITE" id="PS50097">
    <property type="entry name" value="BTB"/>
    <property type="match status" value="1"/>
</dbReference>
<dbReference type="OrthoDB" id="3164835at2759"/>
<dbReference type="GeneID" id="64702137"/>
<sequence length="348" mass="39247">MPDCTYASSPFDHPKADIILRSSDRVDFRVFKLFLALASPLFETMFELPQPTAVGTSDDTKDGLPVIPMQENSKILDTFLRFCYPSTLAEDPSLDNLIDIKAIIGVAKKYSLELIERRVCQALASPKVLEAEPLRCFAIARNARLKDETIIAARYTLRQPLIPTWLPEIDMITASDLLALLTYHNKCSVAAASLLANLDWMTNYYSNPSGCDWLLDTRQTDYRGKLPDPPCRCARSGEAKFQLWKSAPFSWWTTYMEETFELLRDTPSGDIVRSEAEKTIQKVRKVGCTNCSAHVKEKMEEFSNLLALNVDKATASIELEIDRDFRLPPIKGPGNYKPTTPPSFFGQE</sequence>
<accession>A0A9P7F3B6</accession>
<comment type="caution">
    <text evidence="2">The sequence shown here is derived from an EMBL/GenBank/DDBJ whole genome shotgun (WGS) entry which is preliminary data.</text>
</comment>
<gene>
    <name evidence="2" type="ORF">F5147DRAFT_746759</name>
</gene>
<dbReference type="InterPro" id="IPR000210">
    <property type="entry name" value="BTB/POZ_dom"/>
</dbReference>
<dbReference type="Pfam" id="PF00651">
    <property type="entry name" value="BTB"/>
    <property type="match status" value="1"/>
</dbReference>
<dbReference type="Gene3D" id="3.30.710.10">
    <property type="entry name" value="Potassium Channel Kv1.1, Chain A"/>
    <property type="match status" value="1"/>
</dbReference>